<dbReference type="PANTHER" id="PTHR34039:SF1">
    <property type="entry name" value="UPF0102 PROTEIN YRAN"/>
    <property type="match status" value="1"/>
</dbReference>
<evidence type="ECO:0000313" key="4">
    <source>
        <dbReference type="Proteomes" id="UP001163624"/>
    </source>
</evidence>
<dbReference type="RefSeq" id="WP_254470972.1">
    <property type="nucleotide sequence ID" value="NZ_CP113432.1"/>
</dbReference>
<comment type="similarity">
    <text evidence="1 2">Belongs to the UPF0102 family.</text>
</comment>
<dbReference type="NCBIfam" id="NF009150">
    <property type="entry name" value="PRK12497.1-3"/>
    <property type="match status" value="1"/>
</dbReference>
<keyword evidence="4" id="KW-1185">Reference proteome</keyword>
<dbReference type="EMBL" id="CP113432">
    <property type="protein sequence ID" value="WAI50754.1"/>
    <property type="molecule type" value="Genomic_DNA"/>
</dbReference>
<dbReference type="HAMAP" id="MF_00048">
    <property type="entry name" value="UPF0102"/>
    <property type="match status" value="1"/>
</dbReference>
<dbReference type="InterPro" id="IPR003509">
    <property type="entry name" value="UPF0102_YraN-like"/>
</dbReference>
<accession>A0ABY7A3R3</accession>
<protein>
    <recommendedName>
        <fullName evidence="2">UPF0102 protein OU419_05695</fullName>
    </recommendedName>
</protein>
<dbReference type="SUPFAM" id="SSF52980">
    <property type="entry name" value="Restriction endonuclease-like"/>
    <property type="match status" value="1"/>
</dbReference>
<dbReference type="NCBIfam" id="TIGR00252">
    <property type="entry name" value="YraN family protein"/>
    <property type="match status" value="1"/>
</dbReference>
<name>A0ABY7A3R3_9PSED</name>
<dbReference type="PANTHER" id="PTHR34039">
    <property type="entry name" value="UPF0102 PROTEIN YRAN"/>
    <property type="match status" value="1"/>
</dbReference>
<evidence type="ECO:0000256" key="1">
    <source>
        <dbReference type="ARBA" id="ARBA00006738"/>
    </source>
</evidence>
<organism evidence="3 4">
    <name type="scientific">Pseudomonas triclosanedens</name>
    <dbReference type="NCBI Taxonomy" id="2961893"/>
    <lineage>
        <taxon>Bacteria</taxon>
        <taxon>Pseudomonadati</taxon>
        <taxon>Pseudomonadota</taxon>
        <taxon>Gammaproteobacteria</taxon>
        <taxon>Pseudomonadales</taxon>
        <taxon>Pseudomonadaceae</taxon>
        <taxon>Pseudomonas</taxon>
    </lineage>
</organism>
<gene>
    <name evidence="3" type="ORF">OU419_05695</name>
</gene>
<dbReference type="Proteomes" id="UP001163624">
    <property type="component" value="Chromosome"/>
</dbReference>
<dbReference type="InterPro" id="IPR011335">
    <property type="entry name" value="Restrct_endonuc-II-like"/>
</dbReference>
<dbReference type="CDD" id="cd20736">
    <property type="entry name" value="PoNe_Nuclease"/>
    <property type="match status" value="1"/>
</dbReference>
<proteinExistence type="inferred from homology"/>
<dbReference type="InterPro" id="IPR011856">
    <property type="entry name" value="tRNA_endonuc-like_dom_sf"/>
</dbReference>
<evidence type="ECO:0000256" key="2">
    <source>
        <dbReference type="HAMAP-Rule" id="MF_00048"/>
    </source>
</evidence>
<sequence>MIGNSPTQKAGREAESEARAHLERHGLRLLAQNWSCRRGELDLVMLDGDTVVFVEVRSRRHDAWGGALESVDSRKRQRLTASAEHFLQQNARWSRHPCRFDIVAIDHRTPGSAGQLNWIPNAFDT</sequence>
<dbReference type="Gene3D" id="3.40.1350.10">
    <property type="match status" value="1"/>
</dbReference>
<dbReference type="Pfam" id="PF02021">
    <property type="entry name" value="UPF0102"/>
    <property type="match status" value="1"/>
</dbReference>
<evidence type="ECO:0000313" key="3">
    <source>
        <dbReference type="EMBL" id="WAI50754.1"/>
    </source>
</evidence>
<reference evidence="3" key="1">
    <citation type="submission" date="2022-11" db="EMBL/GenBank/DDBJ databases">
        <title>Pseudomonas triclosanedens sp. nov., a triclosan degrader isolated from activated sludge.</title>
        <authorList>
            <person name="Yin Y."/>
            <person name="Lu Z."/>
        </authorList>
    </citation>
    <scope>NUCLEOTIDE SEQUENCE</scope>
    <source>
        <strain evidence="3">ZM23</strain>
    </source>
</reference>